<evidence type="ECO:0000313" key="1">
    <source>
        <dbReference type="EMBL" id="CAH1799870.1"/>
    </source>
</evidence>
<dbReference type="InterPro" id="IPR026906">
    <property type="entry name" value="LRR_5"/>
</dbReference>
<dbReference type="PANTHER" id="PTHR45712:SF22">
    <property type="entry name" value="INSULIN-LIKE GROWTH FACTOR-BINDING PROTEIN COMPLEX ACID LABILE SUBUNIT"/>
    <property type="match status" value="1"/>
</dbReference>
<dbReference type="SUPFAM" id="SSF52047">
    <property type="entry name" value="RNI-like"/>
    <property type="match status" value="1"/>
</dbReference>
<dbReference type="Gene3D" id="3.80.10.10">
    <property type="entry name" value="Ribonuclease Inhibitor"/>
    <property type="match status" value="2"/>
</dbReference>
<dbReference type="PANTHER" id="PTHR45712">
    <property type="entry name" value="AGAP008170-PA"/>
    <property type="match status" value="1"/>
</dbReference>
<name>A0A8J1TBS0_OWEFU</name>
<gene>
    <name evidence="1" type="ORF">OFUS_LOCUS23834</name>
</gene>
<dbReference type="InterPro" id="IPR032675">
    <property type="entry name" value="LRR_dom_sf"/>
</dbReference>
<keyword evidence="2" id="KW-1185">Reference proteome</keyword>
<dbReference type="InterPro" id="IPR050333">
    <property type="entry name" value="SLRP"/>
</dbReference>
<comment type="caution">
    <text evidence="1">The sequence shown here is derived from an EMBL/GenBank/DDBJ whole genome shotgun (WGS) entry which is preliminary data.</text>
</comment>
<organism evidence="1 2">
    <name type="scientific">Owenia fusiformis</name>
    <name type="common">Polychaete worm</name>
    <dbReference type="NCBI Taxonomy" id="6347"/>
    <lineage>
        <taxon>Eukaryota</taxon>
        <taxon>Metazoa</taxon>
        <taxon>Spiralia</taxon>
        <taxon>Lophotrochozoa</taxon>
        <taxon>Annelida</taxon>
        <taxon>Polychaeta</taxon>
        <taxon>Sedentaria</taxon>
        <taxon>Canalipalpata</taxon>
        <taxon>Sabellida</taxon>
        <taxon>Oweniida</taxon>
        <taxon>Oweniidae</taxon>
        <taxon>Owenia</taxon>
    </lineage>
</organism>
<dbReference type="AlphaFoldDB" id="A0A8J1TBS0"/>
<accession>A0A8J1TBS0</accession>
<protein>
    <submittedName>
        <fullName evidence="1">Uncharacterized protein</fullName>
    </submittedName>
</protein>
<dbReference type="Proteomes" id="UP000749559">
    <property type="component" value="Unassembled WGS sequence"/>
</dbReference>
<dbReference type="SUPFAM" id="SSF52058">
    <property type="entry name" value="L domain-like"/>
    <property type="match status" value="1"/>
</dbReference>
<dbReference type="EMBL" id="CAIIXF020000011">
    <property type="protein sequence ID" value="CAH1799870.1"/>
    <property type="molecule type" value="Genomic_DNA"/>
</dbReference>
<dbReference type="Pfam" id="PF13306">
    <property type="entry name" value="LRR_5"/>
    <property type="match status" value="1"/>
</dbReference>
<dbReference type="InterPro" id="IPR003591">
    <property type="entry name" value="Leu-rich_rpt_typical-subtyp"/>
</dbReference>
<dbReference type="InterPro" id="IPR001611">
    <property type="entry name" value="Leu-rich_rpt"/>
</dbReference>
<proteinExistence type="predicted"/>
<dbReference type="Pfam" id="PF13855">
    <property type="entry name" value="LRR_8"/>
    <property type="match status" value="3"/>
</dbReference>
<dbReference type="OrthoDB" id="6287021at2759"/>
<dbReference type="SMART" id="SM00369">
    <property type="entry name" value="LRR_TYP"/>
    <property type="match status" value="6"/>
</dbReference>
<evidence type="ECO:0000313" key="2">
    <source>
        <dbReference type="Proteomes" id="UP000749559"/>
    </source>
</evidence>
<reference evidence="1" key="1">
    <citation type="submission" date="2022-03" db="EMBL/GenBank/DDBJ databases">
        <authorList>
            <person name="Martin C."/>
        </authorList>
    </citation>
    <scope>NUCLEOTIDE SEQUENCE</scope>
</reference>
<sequence>MARSAYFSSILIVLLFCNNLGQTNAFFNFDINQCPSGCVCKDDSITCRDIRQMPKFSNTTKRIELVHCYIPTIFTHDFENATSLEELVLDNVNDNGGSIYGGGTKLDSNCFSKLTKLKKLVMLNTKLFMYSSDYFDNLTNLEHLVMNNVGLGPHLLQSLFQRLFKLTHLDLGRNWIEFMPRRLVANFRNLKVFKINNNILWSPNAALTPISEASDLVELDLTDNRWIYPHNQFDKLPSVFQSFSKLKKLSIGKNKFEKLGRDFFADAPPSLEHISVEAASIKDIHNETLRPLKSLKFLDVSSNHDIKYGQFRTLLGSLAVKSKLTTLIMRDHKIDTFQASMFPSPSRVSSLKSLDMSGGDLKTLNTDAFKRIQGIEELQLHGNKLTDIPKGVFSVLSNLKVLSLASNNIMRFHQSSLRTNRHLEDLDISGNKLQSLAFGLLAGKRILKTFKAGGNNISVITKKHLENIRFLEHLDMKSNNVKTFKWKHFEKLNHLKEIDFSGNPLVCDCSLHYFRHWLGLCEIEILNKEETHCHQDFIDTYIPLDRYAPIRIECPDRPESKMVISTTNRPGADEDDIPDEDTLGTFLSDILSGWWG</sequence>